<sequence>MPNFWFCKTVHKNRMKTQL</sequence>
<dbReference type="AlphaFoldDB" id="A0A0A9GU95"/>
<proteinExistence type="predicted"/>
<reference evidence="1" key="2">
    <citation type="journal article" date="2015" name="Data Brief">
        <title>Shoot transcriptome of the giant reed, Arundo donax.</title>
        <authorList>
            <person name="Barrero R.A."/>
            <person name="Guerrero F.D."/>
            <person name="Moolhuijzen P."/>
            <person name="Goolsby J.A."/>
            <person name="Tidwell J."/>
            <person name="Bellgard S.E."/>
            <person name="Bellgard M.I."/>
        </authorList>
    </citation>
    <scope>NUCLEOTIDE SEQUENCE</scope>
    <source>
        <tissue evidence="1">Shoot tissue taken approximately 20 cm above the soil surface</tissue>
    </source>
</reference>
<accession>A0A0A9GU95</accession>
<organism evidence="1">
    <name type="scientific">Arundo donax</name>
    <name type="common">Giant reed</name>
    <name type="synonym">Donax arundinaceus</name>
    <dbReference type="NCBI Taxonomy" id="35708"/>
    <lineage>
        <taxon>Eukaryota</taxon>
        <taxon>Viridiplantae</taxon>
        <taxon>Streptophyta</taxon>
        <taxon>Embryophyta</taxon>
        <taxon>Tracheophyta</taxon>
        <taxon>Spermatophyta</taxon>
        <taxon>Magnoliopsida</taxon>
        <taxon>Liliopsida</taxon>
        <taxon>Poales</taxon>
        <taxon>Poaceae</taxon>
        <taxon>PACMAD clade</taxon>
        <taxon>Arundinoideae</taxon>
        <taxon>Arundineae</taxon>
        <taxon>Arundo</taxon>
    </lineage>
</organism>
<dbReference type="EMBL" id="GBRH01171765">
    <property type="protein sequence ID" value="JAE26131.1"/>
    <property type="molecule type" value="Transcribed_RNA"/>
</dbReference>
<reference evidence="1" key="1">
    <citation type="submission" date="2014-09" db="EMBL/GenBank/DDBJ databases">
        <authorList>
            <person name="Magalhaes I.L.F."/>
            <person name="Oliveira U."/>
            <person name="Santos F.R."/>
            <person name="Vidigal T.H.D.A."/>
            <person name="Brescovit A.D."/>
            <person name="Santos A.J."/>
        </authorList>
    </citation>
    <scope>NUCLEOTIDE SEQUENCE</scope>
    <source>
        <tissue evidence="1">Shoot tissue taken approximately 20 cm above the soil surface</tissue>
    </source>
</reference>
<evidence type="ECO:0000313" key="1">
    <source>
        <dbReference type="EMBL" id="JAE26131.1"/>
    </source>
</evidence>
<name>A0A0A9GU95_ARUDO</name>
<protein>
    <submittedName>
        <fullName evidence="1">Uncharacterized protein</fullName>
    </submittedName>
</protein>